<dbReference type="OrthoDB" id="147158at2759"/>
<name>T0Q9P8_SAPDV</name>
<gene>
    <name evidence="2" type="ORF">SDRG_10968</name>
</gene>
<dbReference type="RefSeq" id="XP_008615207.1">
    <property type="nucleotide sequence ID" value="XM_008616985.1"/>
</dbReference>
<reference evidence="2 3" key="1">
    <citation type="submission" date="2012-04" db="EMBL/GenBank/DDBJ databases">
        <title>The Genome Sequence of Saprolegnia declina VS20.</title>
        <authorList>
            <consortium name="The Broad Institute Genome Sequencing Platform"/>
            <person name="Russ C."/>
            <person name="Nusbaum C."/>
            <person name="Tyler B."/>
            <person name="van West P."/>
            <person name="Dieguez-Uribeondo J."/>
            <person name="de Bruijn I."/>
            <person name="Tripathy S."/>
            <person name="Jiang R."/>
            <person name="Young S.K."/>
            <person name="Zeng Q."/>
            <person name="Gargeya S."/>
            <person name="Fitzgerald M."/>
            <person name="Haas B."/>
            <person name="Abouelleil A."/>
            <person name="Alvarado L."/>
            <person name="Arachchi H.M."/>
            <person name="Berlin A."/>
            <person name="Chapman S.B."/>
            <person name="Goldberg J."/>
            <person name="Griggs A."/>
            <person name="Gujja S."/>
            <person name="Hansen M."/>
            <person name="Howarth C."/>
            <person name="Imamovic A."/>
            <person name="Larimer J."/>
            <person name="McCowen C."/>
            <person name="Montmayeur A."/>
            <person name="Murphy C."/>
            <person name="Neiman D."/>
            <person name="Pearson M."/>
            <person name="Priest M."/>
            <person name="Roberts A."/>
            <person name="Saif S."/>
            <person name="Shea T."/>
            <person name="Sisk P."/>
            <person name="Sykes S."/>
            <person name="Wortman J."/>
            <person name="Nusbaum C."/>
            <person name="Birren B."/>
        </authorList>
    </citation>
    <scope>NUCLEOTIDE SEQUENCE [LARGE SCALE GENOMIC DNA]</scope>
    <source>
        <strain evidence="2 3">VS20</strain>
    </source>
</reference>
<evidence type="ECO:0000313" key="3">
    <source>
        <dbReference type="Proteomes" id="UP000030762"/>
    </source>
</evidence>
<protein>
    <submittedName>
        <fullName evidence="2">Uncharacterized protein</fullName>
    </submittedName>
</protein>
<feature type="compositionally biased region" description="Basic residues" evidence="1">
    <location>
        <begin position="19"/>
        <end position="28"/>
    </location>
</feature>
<dbReference type="OMA" id="PRWNEYP"/>
<dbReference type="InParanoid" id="T0Q9P8"/>
<proteinExistence type="predicted"/>
<dbReference type="EMBL" id="JH767169">
    <property type="protein sequence ID" value="EQC31366.1"/>
    <property type="molecule type" value="Genomic_DNA"/>
</dbReference>
<dbReference type="VEuPathDB" id="FungiDB:SDRG_10968"/>
<evidence type="ECO:0000313" key="2">
    <source>
        <dbReference type="EMBL" id="EQC31366.1"/>
    </source>
</evidence>
<sequence>MGINLKKIFRHDVDEQKPKGKLFGRKKALSVPMDHDETASESEMSPRVPHKSNSFSDSSDDDIDTKLRLFKELLIQHDILVHGDQNKFVRKLNTLMKKHHPVVEIPDCYKETRATSALVSGKMIPMTMHMVRNKRRPRWNEYPLRPITESKKEE</sequence>
<keyword evidence="3" id="KW-1185">Reference proteome</keyword>
<feature type="region of interest" description="Disordered" evidence="1">
    <location>
        <begin position="19"/>
        <end position="60"/>
    </location>
</feature>
<accession>T0Q9P8</accession>
<evidence type="ECO:0000256" key="1">
    <source>
        <dbReference type="SAM" id="MobiDB-lite"/>
    </source>
</evidence>
<dbReference type="GeneID" id="19951695"/>
<dbReference type="Proteomes" id="UP000030762">
    <property type="component" value="Unassembled WGS sequence"/>
</dbReference>
<organism evidence="2 3">
    <name type="scientific">Saprolegnia diclina (strain VS20)</name>
    <dbReference type="NCBI Taxonomy" id="1156394"/>
    <lineage>
        <taxon>Eukaryota</taxon>
        <taxon>Sar</taxon>
        <taxon>Stramenopiles</taxon>
        <taxon>Oomycota</taxon>
        <taxon>Saprolegniomycetes</taxon>
        <taxon>Saprolegniales</taxon>
        <taxon>Saprolegniaceae</taxon>
        <taxon>Saprolegnia</taxon>
    </lineage>
</organism>
<dbReference type="AlphaFoldDB" id="T0Q9P8"/>